<dbReference type="GO" id="GO:0016810">
    <property type="term" value="F:hydrolase activity, acting on carbon-nitrogen (but not peptide) bonds"/>
    <property type="evidence" value="ECO:0007669"/>
    <property type="project" value="InterPro"/>
</dbReference>
<evidence type="ECO:0000259" key="1">
    <source>
        <dbReference type="Pfam" id="PF07969"/>
    </source>
</evidence>
<proteinExistence type="predicted"/>
<name>A0AAV7K423_9METZ</name>
<dbReference type="AlphaFoldDB" id="A0AAV7K423"/>
<organism evidence="2 3">
    <name type="scientific">Oopsacas minuta</name>
    <dbReference type="NCBI Taxonomy" id="111878"/>
    <lineage>
        <taxon>Eukaryota</taxon>
        <taxon>Metazoa</taxon>
        <taxon>Porifera</taxon>
        <taxon>Hexactinellida</taxon>
        <taxon>Hexasterophora</taxon>
        <taxon>Lyssacinosida</taxon>
        <taxon>Leucopsacidae</taxon>
        <taxon>Oopsacas</taxon>
    </lineage>
</organism>
<dbReference type="InterPro" id="IPR013108">
    <property type="entry name" value="Amidohydro_3"/>
</dbReference>
<dbReference type="InterPro" id="IPR033932">
    <property type="entry name" value="YtcJ-like"/>
</dbReference>
<gene>
    <name evidence="2" type="ORF">LOD99_1672</name>
</gene>
<dbReference type="InterPro" id="IPR011059">
    <property type="entry name" value="Metal-dep_hydrolase_composite"/>
</dbReference>
<dbReference type="SUPFAM" id="SSF51556">
    <property type="entry name" value="Metallo-dependent hydrolases"/>
    <property type="match status" value="1"/>
</dbReference>
<feature type="domain" description="Amidohydrolase 3" evidence="1">
    <location>
        <begin position="61"/>
        <end position="553"/>
    </location>
</feature>
<reference evidence="2 3" key="1">
    <citation type="journal article" date="2023" name="BMC Biol.">
        <title>The compact genome of the sponge Oopsacas minuta (Hexactinellida) is lacking key metazoan core genes.</title>
        <authorList>
            <person name="Santini S."/>
            <person name="Schenkelaars Q."/>
            <person name="Jourda C."/>
            <person name="Duchesne M."/>
            <person name="Belahbib H."/>
            <person name="Rocher C."/>
            <person name="Selva M."/>
            <person name="Riesgo A."/>
            <person name="Vervoort M."/>
            <person name="Leys S.P."/>
            <person name="Kodjabachian L."/>
            <person name="Le Bivic A."/>
            <person name="Borchiellini C."/>
            <person name="Claverie J.M."/>
            <person name="Renard E."/>
        </authorList>
    </citation>
    <scope>NUCLEOTIDE SEQUENCE [LARGE SCALE GENOMIC DNA]</scope>
    <source>
        <strain evidence="2">SPO-2</strain>
    </source>
</reference>
<dbReference type="CDD" id="cd01300">
    <property type="entry name" value="YtcJ_like"/>
    <property type="match status" value="1"/>
</dbReference>
<dbReference type="EMBL" id="JAKMXF010000166">
    <property type="protein sequence ID" value="KAI6655938.1"/>
    <property type="molecule type" value="Genomic_DNA"/>
</dbReference>
<dbReference type="Gene3D" id="2.30.40.10">
    <property type="entry name" value="Urease, subunit C, domain 1"/>
    <property type="match status" value="1"/>
</dbReference>
<dbReference type="PANTHER" id="PTHR22642">
    <property type="entry name" value="IMIDAZOLONEPROPIONASE"/>
    <property type="match status" value="1"/>
</dbReference>
<dbReference type="PANTHER" id="PTHR22642:SF2">
    <property type="entry name" value="PROTEIN LONG AFTER FAR-RED 3"/>
    <property type="match status" value="1"/>
</dbReference>
<dbReference type="Gene3D" id="3.20.20.140">
    <property type="entry name" value="Metal-dependent hydrolases"/>
    <property type="match status" value="1"/>
</dbReference>
<protein>
    <submittedName>
        <fullName evidence="2">Exoenzymes regulatory protein AepA-like</fullName>
    </submittedName>
</protein>
<dbReference type="Gene3D" id="3.10.310.70">
    <property type="match status" value="1"/>
</dbReference>
<sequence>MANKSSVIAKSIFFGGNILTMEDSLPEVESIAVLDGVILALGSLSDVMKFAGDETEFIYLNKNTLLPGFIEPHQHAINRIKESCQSINIGAYYCKTAEEVINKIRVEVNSVLPNADKVPTPWCIFTGWDPELVPNLPKLNADFIEKEFSSVIPILIIAQNLHSSFVNRKIFEITNITKDYKSKPDDFLTDSNGELTGEIKKATNSFLLISKAPPASESRLAYAITRIYRDYSSRGYTTVTELAYEPNKVIDELIKSVASRRDCPVRLALYQKEDITKDISELHPINSPDIDKLWLAGVKLWADGSPHSGTMAVREPYLKSTLTDFLSFPKAPNYGHLTFSTDTLYHKVCFYHKLGLQIAIHAQGERAIEQVLDVYQRVIPAKDNRIRHRIEHLGLATEKQLALCEKLGICPSFFVDQLRVYGSTFSEYLLGADRTNRWSPLATAIKLGCTISIHQDNPAFPGPPLPFSNIKTAVTRSEAKGDKMVHGESERISVHEAIKACTIGPAWQLFREDKLGSLKVGKFADFVILTQNPYTVSGDELGEIQVVETYIGGYCNGFSTKNDMKIPSLRILESTNAH</sequence>
<comment type="caution">
    <text evidence="2">The sequence shown here is derived from an EMBL/GenBank/DDBJ whole genome shotgun (WGS) entry which is preliminary data.</text>
</comment>
<keyword evidence="3" id="KW-1185">Reference proteome</keyword>
<dbReference type="SUPFAM" id="SSF51338">
    <property type="entry name" value="Composite domain of metallo-dependent hydrolases"/>
    <property type="match status" value="1"/>
</dbReference>
<dbReference type="InterPro" id="IPR032466">
    <property type="entry name" value="Metal_Hydrolase"/>
</dbReference>
<accession>A0AAV7K423</accession>
<evidence type="ECO:0000313" key="3">
    <source>
        <dbReference type="Proteomes" id="UP001165289"/>
    </source>
</evidence>
<dbReference type="Proteomes" id="UP001165289">
    <property type="component" value="Unassembled WGS sequence"/>
</dbReference>
<evidence type="ECO:0000313" key="2">
    <source>
        <dbReference type="EMBL" id="KAI6655938.1"/>
    </source>
</evidence>
<dbReference type="Pfam" id="PF07969">
    <property type="entry name" value="Amidohydro_3"/>
    <property type="match status" value="1"/>
</dbReference>